<dbReference type="OrthoDB" id="10063284at2759"/>
<dbReference type="EMBL" id="BGPR01013874">
    <property type="protein sequence ID" value="GBN62638.1"/>
    <property type="molecule type" value="Genomic_DNA"/>
</dbReference>
<accession>A0A4Y2QH85</accession>
<protein>
    <submittedName>
        <fullName evidence="2">Uncharacterized protein</fullName>
    </submittedName>
</protein>
<evidence type="ECO:0000313" key="3">
    <source>
        <dbReference type="Proteomes" id="UP000499080"/>
    </source>
</evidence>
<gene>
    <name evidence="1" type="ORF">AVEN_184495_1</name>
    <name evidence="2" type="ORF">AVEN_257089_1</name>
</gene>
<dbReference type="Proteomes" id="UP000499080">
    <property type="component" value="Unassembled WGS sequence"/>
</dbReference>
<dbReference type="EMBL" id="BGPR01013875">
    <property type="protein sequence ID" value="GBN62644.1"/>
    <property type="molecule type" value="Genomic_DNA"/>
</dbReference>
<comment type="caution">
    <text evidence="2">The sequence shown here is derived from an EMBL/GenBank/DDBJ whole genome shotgun (WGS) entry which is preliminary data.</text>
</comment>
<name>A0A4Y2QH85_ARAVE</name>
<reference evidence="2 3" key="1">
    <citation type="journal article" date="2019" name="Sci. Rep.">
        <title>Orb-weaving spider Araneus ventricosus genome elucidates the spidroin gene catalogue.</title>
        <authorList>
            <person name="Kono N."/>
            <person name="Nakamura H."/>
            <person name="Ohtoshi R."/>
            <person name="Moran D.A.P."/>
            <person name="Shinohara A."/>
            <person name="Yoshida Y."/>
            <person name="Fujiwara M."/>
            <person name="Mori M."/>
            <person name="Tomita M."/>
            <person name="Arakawa K."/>
        </authorList>
    </citation>
    <scope>NUCLEOTIDE SEQUENCE [LARGE SCALE GENOMIC DNA]</scope>
</reference>
<proteinExistence type="predicted"/>
<evidence type="ECO:0000313" key="2">
    <source>
        <dbReference type="EMBL" id="GBN62644.1"/>
    </source>
</evidence>
<keyword evidence="3" id="KW-1185">Reference proteome</keyword>
<dbReference type="AlphaFoldDB" id="A0A4Y2QH85"/>
<organism evidence="2 3">
    <name type="scientific">Araneus ventricosus</name>
    <name type="common">Orbweaver spider</name>
    <name type="synonym">Epeira ventricosa</name>
    <dbReference type="NCBI Taxonomy" id="182803"/>
    <lineage>
        <taxon>Eukaryota</taxon>
        <taxon>Metazoa</taxon>
        <taxon>Ecdysozoa</taxon>
        <taxon>Arthropoda</taxon>
        <taxon>Chelicerata</taxon>
        <taxon>Arachnida</taxon>
        <taxon>Araneae</taxon>
        <taxon>Araneomorphae</taxon>
        <taxon>Entelegynae</taxon>
        <taxon>Araneoidea</taxon>
        <taxon>Araneidae</taxon>
        <taxon>Araneus</taxon>
    </lineage>
</organism>
<sequence length="122" mass="14500">MIFDAIEELYDALETIETRRTAQTLFSAMCDFSFLCFFCLWNNVLKEVNHAQKYLHILGISFEDSVIKLRSLNVFLKDKRYELIEDALQFAKDTCEEMDIPAVKKNLRRKKIILERRLQTSR</sequence>
<evidence type="ECO:0000313" key="1">
    <source>
        <dbReference type="EMBL" id="GBN62638.1"/>
    </source>
</evidence>